<proteinExistence type="predicted"/>
<name>A0A8S5V817_9CAUD</name>
<accession>A0A8S5V817</accession>
<protein>
    <submittedName>
        <fullName evidence="1">Uncharacterized protein</fullName>
    </submittedName>
</protein>
<sequence length="106" mass="12559">MKEIFTRKIGRGDNKMVKLKVGRNIIELDEKDLILDNGACYQIVTKKVGGFDWYYPIMSKKLFHDLKKLELIFTSEELKQDAIKKYGTSVITYWKFNIERMQKLGY</sequence>
<evidence type="ECO:0000313" key="1">
    <source>
        <dbReference type="EMBL" id="DAG02751.1"/>
    </source>
</evidence>
<dbReference type="EMBL" id="BK016214">
    <property type="protein sequence ID" value="DAG02751.1"/>
    <property type="molecule type" value="Genomic_DNA"/>
</dbReference>
<organism evidence="1">
    <name type="scientific">Siphoviridae sp. ctiuu37</name>
    <dbReference type="NCBI Taxonomy" id="2825628"/>
    <lineage>
        <taxon>Viruses</taxon>
        <taxon>Duplodnaviria</taxon>
        <taxon>Heunggongvirae</taxon>
        <taxon>Uroviricota</taxon>
        <taxon>Caudoviricetes</taxon>
    </lineage>
</organism>
<reference evidence="1" key="1">
    <citation type="journal article" date="2021" name="Proc. Natl. Acad. Sci. U.S.A.">
        <title>A Catalog of Tens of Thousands of Viruses from Human Metagenomes Reveals Hidden Associations with Chronic Diseases.</title>
        <authorList>
            <person name="Tisza M.J."/>
            <person name="Buck C.B."/>
        </authorList>
    </citation>
    <scope>NUCLEOTIDE SEQUENCE</scope>
    <source>
        <strain evidence="1">Ctiuu37</strain>
    </source>
</reference>